<name>A0AAV8TRS0_9ROSI</name>
<feature type="domain" description="Reverse transcriptase zinc-binding" evidence="1">
    <location>
        <begin position="1"/>
        <end position="54"/>
    </location>
</feature>
<keyword evidence="3" id="KW-1185">Reference proteome</keyword>
<dbReference type="InterPro" id="IPR026960">
    <property type="entry name" value="RVT-Znf"/>
</dbReference>
<protein>
    <recommendedName>
        <fullName evidence="1">Reverse transcriptase zinc-binding domain-containing protein</fullName>
    </recommendedName>
</protein>
<dbReference type="Pfam" id="PF13966">
    <property type="entry name" value="zf-RVT"/>
    <property type="match status" value="1"/>
</dbReference>
<dbReference type="Proteomes" id="UP001159364">
    <property type="component" value="Linkage Group LG04"/>
</dbReference>
<evidence type="ECO:0000313" key="3">
    <source>
        <dbReference type="Proteomes" id="UP001159364"/>
    </source>
</evidence>
<evidence type="ECO:0000313" key="2">
    <source>
        <dbReference type="EMBL" id="KAJ8768599.1"/>
    </source>
</evidence>
<dbReference type="AlphaFoldDB" id="A0AAV8TRS0"/>
<sequence length="199" mass="22605">MPPKLKNFMWRAMRGILPTCCKLVQRHLNISVDCDHCGEAKDIDHALLFCEEAQLLGVRWGGGSNVRVGVRYDRIWVAKWYCSFALYRMELSYINDWQQANMNQPIPACTVEGSGVVEGLGDEAQLDWLCFVDGAIFVEKCLYSYGVVRHDREGNFVRALSSHFVGWCSPDVVEAMALWEALTWVLPLCHGRGAFYSYA</sequence>
<gene>
    <name evidence="2" type="ORF">K2173_022721</name>
</gene>
<comment type="caution">
    <text evidence="2">The sequence shown here is derived from an EMBL/GenBank/DDBJ whole genome shotgun (WGS) entry which is preliminary data.</text>
</comment>
<accession>A0AAV8TRS0</accession>
<organism evidence="2 3">
    <name type="scientific">Erythroxylum novogranatense</name>
    <dbReference type="NCBI Taxonomy" id="1862640"/>
    <lineage>
        <taxon>Eukaryota</taxon>
        <taxon>Viridiplantae</taxon>
        <taxon>Streptophyta</taxon>
        <taxon>Embryophyta</taxon>
        <taxon>Tracheophyta</taxon>
        <taxon>Spermatophyta</taxon>
        <taxon>Magnoliopsida</taxon>
        <taxon>eudicotyledons</taxon>
        <taxon>Gunneridae</taxon>
        <taxon>Pentapetalae</taxon>
        <taxon>rosids</taxon>
        <taxon>fabids</taxon>
        <taxon>Malpighiales</taxon>
        <taxon>Erythroxylaceae</taxon>
        <taxon>Erythroxylum</taxon>
    </lineage>
</organism>
<proteinExistence type="predicted"/>
<evidence type="ECO:0000259" key="1">
    <source>
        <dbReference type="Pfam" id="PF13966"/>
    </source>
</evidence>
<reference evidence="2 3" key="1">
    <citation type="submission" date="2021-09" db="EMBL/GenBank/DDBJ databases">
        <title>Genomic insights and catalytic innovation underlie evolution of tropane alkaloids biosynthesis.</title>
        <authorList>
            <person name="Wang Y.-J."/>
            <person name="Tian T."/>
            <person name="Huang J.-P."/>
            <person name="Huang S.-X."/>
        </authorList>
    </citation>
    <scope>NUCLEOTIDE SEQUENCE [LARGE SCALE GENOMIC DNA]</scope>
    <source>
        <strain evidence="2">KIB-2018</strain>
        <tissue evidence="2">Leaf</tissue>
    </source>
</reference>
<dbReference type="EMBL" id="JAIWQS010000004">
    <property type="protein sequence ID" value="KAJ8768599.1"/>
    <property type="molecule type" value="Genomic_DNA"/>
</dbReference>